<organism evidence="1 2">
    <name type="scientific">Posidoniimonas polymericola</name>
    <dbReference type="NCBI Taxonomy" id="2528002"/>
    <lineage>
        <taxon>Bacteria</taxon>
        <taxon>Pseudomonadati</taxon>
        <taxon>Planctomycetota</taxon>
        <taxon>Planctomycetia</taxon>
        <taxon>Pirellulales</taxon>
        <taxon>Lacipirellulaceae</taxon>
        <taxon>Posidoniimonas</taxon>
    </lineage>
</organism>
<reference evidence="1 2" key="1">
    <citation type="submission" date="2019-02" db="EMBL/GenBank/DDBJ databases">
        <title>Deep-cultivation of Planctomycetes and their phenomic and genomic characterization uncovers novel biology.</title>
        <authorList>
            <person name="Wiegand S."/>
            <person name="Jogler M."/>
            <person name="Boedeker C."/>
            <person name="Pinto D."/>
            <person name="Vollmers J."/>
            <person name="Rivas-Marin E."/>
            <person name="Kohn T."/>
            <person name="Peeters S.H."/>
            <person name="Heuer A."/>
            <person name="Rast P."/>
            <person name="Oberbeckmann S."/>
            <person name="Bunk B."/>
            <person name="Jeske O."/>
            <person name="Meyerdierks A."/>
            <person name="Storesund J.E."/>
            <person name="Kallscheuer N."/>
            <person name="Luecker S."/>
            <person name="Lage O.M."/>
            <person name="Pohl T."/>
            <person name="Merkel B.J."/>
            <person name="Hornburger P."/>
            <person name="Mueller R.-W."/>
            <person name="Bruemmer F."/>
            <person name="Labrenz M."/>
            <person name="Spormann A.M."/>
            <person name="Op Den Camp H."/>
            <person name="Overmann J."/>
            <person name="Amann R."/>
            <person name="Jetten M.S.M."/>
            <person name="Mascher T."/>
            <person name="Medema M.H."/>
            <person name="Devos D.P."/>
            <person name="Kaster A.-K."/>
            <person name="Ovreas L."/>
            <person name="Rohde M."/>
            <person name="Galperin M.Y."/>
            <person name="Jogler C."/>
        </authorList>
    </citation>
    <scope>NUCLEOTIDE SEQUENCE [LARGE SCALE GENOMIC DNA]</scope>
    <source>
        <strain evidence="1 2">Pla123a</strain>
    </source>
</reference>
<dbReference type="EMBL" id="SJPO01000001">
    <property type="protein sequence ID" value="TWT85619.1"/>
    <property type="molecule type" value="Genomic_DNA"/>
</dbReference>
<dbReference type="OrthoDB" id="247707at2"/>
<sequence length="419" mass="44698">MLHQSTKRRLCRALFLLACLLPTFAVTGVIAWRLRPDYSHKQLADLAAGLGVRVECGQCYTPRPGERRFADLRVLHPETGALIATLDTLRCAGTDEGVVGVAGVLTIEVGKLADAGRVLCDSLRGVTAGVASITFAEVRCGNQLLAADARLTSESPVADRRVWSLAEEAADGRRFQLVRNRQLDPPTTRLTLETGAAPLAWGRLAGLTPLPAALGPAATFAGKLTLDLEANHGQLQGGFNGVDLAAFTPPESGLHTHVPARLYGVDLAWQAGRFERLDLCVEAAAGEAAWPFADLARYQLRCVLTGPMLTAVEENIRLQAYPNTPLAFDALAFRLRLDGAGCRVLGLLSPSAGFDQNCVMQRQGQTMLVADGEHAQPLDALLPLVQTPGVGSPYACPRAVELLAKLPTQDPTNAPALQR</sequence>
<gene>
    <name evidence="1" type="ORF">Pla123a_04260</name>
</gene>
<evidence type="ECO:0000313" key="1">
    <source>
        <dbReference type="EMBL" id="TWT85619.1"/>
    </source>
</evidence>
<dbReference type="RefSeq" id="WP_146583874.1">
    <property type="nucleotide sequence ID" value="NZ_SJPO01000001.1"/>
</dbReference>
<dbReference type="Proteomes" id="UP000318478">
    <property type="component" value="Unassembled WGS sequence"/>
</dbReference>
<dbReference type="AlphaFoldDB" id="A0A5C5ZDW9"/>
<comment type="caution">
    <text evidence="1">The sequence shown here is derived from an EMBL/GenBank/DDBJ whole genome shotgun (WGS) entry which is preliminary data.</text>
</comment>
<name>A0A5C5ZDW9_9BACT</name>
<evidence type="ECO:0000313" key="2">
    <source>
        <dbReference type="Proteomes" id="UP000318478"/>
    </source>
</evidence>
<accession>A0A5C5ZDW9</accession>
<evidence type="ECO:0008006" key="3">
    <source>
        <dbReference type="Google" id="ProtNLM"/>
    </source>
</evidence>
<keyword evidence="2" id="KW-1185">Reference proteome</keyword>
<proteinExistence type="predicted"/>
<protein>
    <recommendedName>
        <fullName evidence="3">AsmA-like C-terminal domain-containing protein</fullName>
    </recommendedName>
</protein>